<protein>
    <recommendedName>
        <fullName evidence="9">Hexosyltransferase</fullName>
        <ecNumber evidence="9">2.4.1.-</ecNumber>
    </recommendedName>
</protein>
<evidence type="ECO:0000256" key="10">
    <source>
        <dbReference type="SAM" id="MobiDB-lite"/>
    </source>
</evidence>
<dbReference type="GO" id="GO:0047238">
    <property type="term" value="F:glucuronosyl-N-acetylgalactosaminyl-proteoglycan 4-beta-N-acetylgalactosaminyltransferase activity"/>
    <property type="evidence" value="ECO:0007669"/>
    <property type="project" value="TreeGrafter"/>
</dbReference>
<keyword evidence="4 9" id="KW-0812">Transmembrane</keyword>
<evidence type="ECO:0000256" key="2">
    <source>
        <dbReference type="ARBA" id="ARBA00009239"/>
    </source>
</evidence>
<evidence type="ECO:0000256" key="1">
    <source>
        <dbReference type="ARBA" id="ARBA00004447"/>
    </source>
</evidence>
<evidence type="ECO:0000313" key="12">
    <source>
        <dbReference type="Proteomes" id="UP000283509"/>
    </source>
</evidence>
<evidence type="ECO:0000256" key="6">
    <source>
        <dbReference type="ARBA" id="ARBA00022989"/>
    </source>
</evidence>
<keyword evidence="5 9" id="KW-0735">Signal-anchor</keyword>
<evidence type="ECO:0000313" key="11">
    <source>
        <dbReference type="EMBL" id="ROT73284.1"/>
    </source>
</evidence>
<dbReference type="Proteomes" id="UP000283509">
    <property type="component" value="Unassembled WGS sequence"/>
</dbReference>
<dbReference type="AlphaFoldDB" id="A0A3R7QNT0"/>
<dbReference type="Pfam" id="PF05679">
    <property type="entry name" value="CHGN"/>
    <property type="match status" value="1"/>
</dbReference>
<reference evidence="11 12" key="1">
    <citation type="submission" date="2018-04" db="EMBL/GenBank/DDBJ databases">
        <authorList>
            <person name="Zhang X."/>
            <person name="Yuan J."/>
            <person name="Li F."/>
            <person name="Xiang J."/>
        </authorList>
    </citation>
    <scope>NUCLEOTIDE SEQUENCE [LARGE SCALE GENOMIC DNA]</scope>
    <source>
        <tissue evidence="11">Muscle</tissue>
    </source>
</reference>
<comment type="subcellular location">
    <subcellularLocation>
        <location evidence="1 9">Golgi apparatus</location>
        <location evidence="1 9">Golgi stack membrane</location>
        <topology evidence="1 9">Single-pass type II membrane protein</topology>
    </subcellularLocation>
</comment>
<dbReference type="GO" id="GO:0032580">
    <property type="term" value="C:Golgi cisterna membrane"/>
    <property type="evidence" value="ECO:0007669"/>
    <property type="project" value="UniProtKB-SubCell"/>
</dbReference>
<dbReference type="EC" id="2.4.1.-" evidence="9"/>
<keyword evidence="6 9" id="KW-1133">Transmembrane helix</keyword>
<keyword evidence="3 9" id="KW-0808">Transferase</keyword>
<comment type="caution">
    <text evidence="11">The sequence shown here is derived from an EMBL/GenBank/DDBJ whole genome shotgun (WGS) entry which is preliminary data.</text>
</comment>
<feature type="transmembrane region" description="Helical" evidence="9">
    <location>
        <begin position="474"/>
        <end position="500"/>
    </location>
</feature>
<dbReference type="PANTHER" id="PTHR12369">
    <property type="entry name" value="CHONDROITIN SYNTHASE"/>
    <property type="match status" value="1"/>
</dbReference>
<accession>A0A3R7QNT0</accession>
<name>A0A3R7QNT0_PENVA</name>
<reference evidence="11 12" key="2">
    <citation type="submission" date="2019-01" db="EMBL/GenBank/DDBJ databases">
        <title>The decoding of complex shrimp genome reveals the adaptation for benthos swimmer, frequently molting mechanism and breeding impact on genome.</title>
        <authorList>
            <person name="Sun Y."/>
            <person name="Gao Y."/>
            <person name="Yu Y."/>
        </authorList>
    </citation>
    <scope>NUCLEOTIDE SEQUENCE [LARGE SCALE GENOMIC DNA]</scope>
    <source>
        <tissue evidence="11">Muscle</tissue>
    </source>
</reference>
<gene>
    <name evidence="11" type="ORF">C7M84_008283</name>
</gene>
<evidence type="ECO:0000256" key="4">
    <source>
        <dbReference type="ARBA" id="ARBA00022692"/>
    </source>
</evidence>
<evidence type="ECO:0000256" key="7">
    <source>
        <dbReference type="ARBA" id="ARBA00023034"/>
    </source>
</evidence>
<dbReference type="PANTHER" id="PTHR12369:SF45">
    <property type="entry name" value="HEXOSYLTRANSFERASE"/>
    <property type="match status" value="1"/>
</dbReference>
<dbReference type="OrthoDB" id="9985088at2759"/>
<evidence type="ECO:0000256" key="9">
    <source>
        <dbReference type="RuleBase" id="RU364016"/>
    </source>
</evidence>
<sequence>MTTYHPCTTNMDECFHRYMKQALTSSNKSRTTKPALPLPAASRTSKPRLRRLRIRIHERRHALPTAGHRRDPISRENEAQQGLHTGQHLNVSDLNFPDPKVTFFYGPHFHFIEKDSVFPLSEQSPGREFSPAEASWFLRIQDKAAEHLSGSLGQTIRQEDFLHGRYRFLPSGLEFDLYFRSPERASDLRVTLFQPVGLLHVIRLASIDPKQVVNVVVPVRGATTRLRDLLDHLAEGVLPFDPALSLTLIAKDIRTAGEVTAMAEDAFKALTSFKWKVNARDALTANGLTIDDALTKEFGDTVLVAEEEPFLHPDFLVRCRGNVARGRQVYFPVPFALFNPSVTYPLFDQEVPHLIDQLVVKEHFGYWKHSRAVAACVSRADLASLLKETRRGMVAAMFKEAVMSKTIKIIRAPDPSLFLVYQDTNCTLKERESYSDCVRERALNLGSQVTLGMSLLKVKEGTDFEGILSKRFQYFSLIPLLAFAVALLLGCNCAQNSLIYKQAKALRKLKLEAASRVAADAMQK</sequence>
<evidence type="ECO:0000256" key="3">
    <source>
        <dbReference type="ARBA" id="ARBA00022679"/>
    </source>
</evidence>
<evidence type="ECO:0000256" key="8">
    <source>
        <dbReference type="ARBA" id="ARBA00023136"/>
    </source>
</evidence>
<keyword evidence="12" id="KW-1185">Reference proteome</keyword>
<dbReference type="InterPro" id="IPR008428">
    <property type="entry name" value="Chond_GalNAc"/>
</dbReference>
<proteinExistence type="inferred from homology"/>
<evidence type="ECO:0000256" key="5">
    <source>
        <dbReference type="ARBA" id="ARBA00022968"/>
    </source>
</evidence>
<dbReference type="InterPro" id="IPR051227">
    <property type="entry name" value="CS_glycosyltransferase"/>
</dbReference>
<comment type="similarity">
    <text evidence="2 9">Belongs to the chondroitin N-acetylgalactosaminyltransferase family.</text>
</comment>
<dbReference type="EMBL" id="QCYY01002043">
    <property type="protein sequence ID" value="ROT73284.1"/>
    <property type="molecule type" value="Genomic_DNA"/>
</dbReference>
<organism evidence="11 12">
    <name type="scientific">Penaeus vannamei</name>
    <name type="common">Whiteleg shrimp</name>
    <name type="synonym">Litopenaeus vannamei</name>
    <dbReference type="NCBI Taxonomy" id="6689"/>
    <lineage>
        <taxon>Eukaryota</taxon>
        <taxon>Metazoa</taxon>
        <taxon>Ecdysozoa</taxon>
        <taxon>Arthropoda</taxon>
        <taxon>Crustacea</taxon>
        <taxon>Multicrustacea</taxon>
        <taxon>Malacostraca</taxon>
        <taxon>Eumalacostraca</taxon>
        <taxon>Eucarida</taxon>
        <taxon>Decapoda</taxon>
        <taxon>Dendrobranchiata</taxon>
        <taxon>Penaeoidea</taxon>
        <taxon>Penaeidae</taxon>
        <taxon>Penaeus</taxon>
    </lineage>
</organism>
<keyword evidence="7 9" id="KW-0333">Golgi apparatus</keyword>
<keyword evidence="8 9" id="KW-0472">Membrane</keyword>
<feature type="region of interest" description="Disordered" evidence="10">
    <location>
        <begin position="25"/>
        <end position="45"/>
    </location>
</feature>